<dbReference type="EMBL" id="FNDX01000031">
    <property type="protein sequence ID" value="SDK07658.1"/>
    <property type="molecule type" value="Genomic_DNA"/>
</dbReference>
<dbReference type="OrthoDB" id="9911444at2"/>
<sequence>MDHASILEIKDAYTWETVSLKPRLEYDFKDETQKWSYSSEFDYYIKASNYVGKVYLDLNSDTLYFEIEQ</sequence>
<name>A0A1G8YXV4_9BACL</name>
<proteinExistence type="predicted"/>
<dbReference type="AlphaFoldDB" id="A0A1G8YXV4"/>
<dbReference type="RefSeq" id="WP_090717073.1">
    <property type="nucleotide sequence ID" value="NZ_CBCSKY010000035.1"/>
</dbReference>
<organism evidence="1 2">
    <name type="scientific">Paenibacillus typhae</name>
    <dbReference type="NCBI Taxonomy" id="1174501"/>
    <lineage>
        <taxon>Bacteria</taxon>
        <taxon>Bacillati</taxon>
        <taxon>Bacillota</taxon>
        <taxon>Bacilli</taxon>
        <taxon>Bacillales</taxon>
        <taxon>Paenibacillaceae</taxon>
        <taxon>Paenibacillus</taxon>
    </lineage>
</organism>
<reference evidence="2" key="1">
    <citation type="submission" date="2016-10" db="EMBL/GenBank/DDBJ databases">
        <authorList>
            <person name="Varghese N."/>
            <person name="Submissions S."/>
        </authorList>
    </citation>
    <scope>NUCLEOTIDE SEQUENCE [LARGE SCALE GENOMIC DNA]</scope>
    <source>
        <strain evidence="2">CGMCC 1.11012</strain>
    </source>
</reference>
<evidence type="ECO:0000313" key="2">
    <source>
        <dbReference type="Proteomes" id="UP000199050"/>
    </source>
</evidence>
<protein>
    <submittedName>
        <fullName evidence="1">Uncharacterized protein</fullName>
    </submittedName>
</protein>
<accession>A0A1G8YXV4</accession>
<dbReference type="STRING" id="1174501.SAMN05216192_1318"/>
<keyword evidence="2" id="KW-1185">Reference proteome</keyword>
<evidence type="ECO:0000313" key="1">
    <source>
        <dbReference type="EMBL" id="SDK07658.1"/>
    </source>
</evidence>
<gene>
    <name evidence="1" type="ORF">SAMN05216192_1318</name>
</gene>
<dbReference type="Proteomes" id="UP000199050">
    <property type="component" value="Unassembled WGS sequence"/>
</dbReference>